<dbReference type="EMBL" id="KN837322">
    <property type="protein sequence ID" value="KIJ27865.1"/>
    <property type="molecule type" value="Genomic_DNA"/>
</dbReference>
<evidence type="ECO:0000313" key="3">
    <source>
        <dbReference type="Proteomes" id="UP000054279"/>
    </source>
</evidence>
<dbReference type="AlphaFoldDB" id="A0A0C9URJ0"/>
<sequence>KWDHKLRQKILASSQGDRAFIDRKIELENYNAILTTSSPSYALTADRLLAQLDANISEDLKGSLTTEPVLATTFDAWCVEIQERDDRLHEEKERIQSMIDANNVARAFRHSDKKGTLLSRISDSPTTPRYAPATTNNKPADRKYLPKLTDQDKQLLNEHEGCTRCRTFYTGHRSDTCPMKASGTFPDATNYRTLTASMAEAARPRVAAAFIEAAPCDDDTDSDY</sequence>
<evidence type="ECO:0000256" key="1">
    <source>
        <dbReference type="SAM" id="MobiDB-lite"/>
    </source>
</evidence>
<dbReference type="OrthoDB" id="2369050at2759"/>
<evidence type="ECO:0000313" key="2">
    <source>
        <dbReference type="EMBL" id="KIJ27865.1"/>
    </source>
</evidence>
<reference evidence="2 3" key="1">
    <citation type="submission" date="2014-06" db="EMBL/GenBank/DDBJ databases">
        <title>Evolutionary Origins and Diversification of the Mycorrhizal Mutualists.</title>
        <authorList>
            <consortium name="DOE Joint Genome Institute"/>
            <consortium name="Mycorrhizal Genomics Consortium"/>
            <person name="Kohler A."/>
            <person name="Kuo A."/>
            <person name="Nagy L.G."/>
            <person name="Floudas D."/>
            <person name="Copeland A."/>
            <person name="Barry K.W."/>
            <person name="Cichocki N."/>
            <person name="Veneault-Fourrey C."/>
            <person name="LaButti K."/>
            <person name="Lindquist E.A."/>
            <person name="Lipzen A."/>
            <person name="Lundell T."/>
            <person name="Morin E."/>
            <person name="Murat C."/>
            <person name="Riley R."/>
            <person name="Ohm R."/>
            <person name="Sun H."/>
            <person name="Tunlid A."/>
            <person name="Henrissat B."/>
            <person name="Grigoriev I.V."/>
            <person name="Hibbett D.S."/>
            <person name="Martin F."/>
        </authorList>
    </citation>
    <scope>NUCLEOTIDE SEQUENCE [LARGE SCALE GENOMIC DNA]</scope>
    <source>
        <strain evidence="2 3">SS14</strain>
    </source>
</reference>
<keyword evidence="3" id="KW-1185">Reference proteome</keyword>
<dbReference type="HOGENOM" id="CLU_1334743_0_0_1"/>
<feature type="non-terminal residue" evidence="2">
    <location>
        <position position="224"/>
    </location>
</feature>
<name>A0A0C9URJ0_SPHS4</name>
<feature type="non-terminal residue" evidence="2">
    <location>
        <position position="1"/>
    </location>
</feature>
<accession>A0A0C9URJ0</accession>
<gene>
    <name evidence="2" type="ORF">M422DRAFT_37603</name>
</gene>
<feature type="region of interest" description="Disordered" evidence="1">
    <location>
        <begin position="118"/>
        <end position="143"/>
    </location>
</feature>
<feature type="compositionally biased region" description="Polar residues" evidence="1">
    <location>
        <begin position="119"/>
        <end position="138"/>
    </location>
</feature>
<organism evidence="2 3">
    <name type="scientific">Sphaerobolus stellatus (strain SS14)</name>
    <dbReference type="NCBI Taxonomy" id="990650"/>
    <lineage>
        <taxon>Eukaryota</taxon>
        <taxon>Fungi</taxon>
        <taxon>Dikarya</taxon>
        <taxon>Basidiomycota</taxon>
        <taxon>Agaricomycotina</taxon>
        <taxon>Agaricomycetes</taxon>
        <taxon>Phallomycetidae</taxon>
        <taxon>Geastrales</taxon>
        <taxon>Sphaerobolaceae</taxon>
        <taxon>Sphaerobolus</taxon>
    </lineage>
</organism>
<proteinExistence type="predicted"/>
<protein>
    <submittedName>
        <fullName evidence="2">Uncharacterized protein</fullName>
    </submittedName>
</protein>
<dbReference type="Proteomes" id="UP000054279">
    <property type="component" value="Unassembled WGS sequence"/>
</dbReference>